<dbReference type="InterPro" id="IPR036641">
    <property type="entry name" value="HPT_dom_sf"/>
</dbReference>
<organism evidence="1 2">
    <name type="scientific">Sphingomonas ginsenosidimutans</name>
    <dbReference type="NCBI Taxonomy" id="862134"/>
    <lineage>
        <taxon>Bacteria</taxon>
        <taxon>Pseudomonadati</taxon>
        <taxon>Pseudomonadota</taxon>
        <taxon>Alphaproteobacteria</taxon>
        <taxon>Sphingomonadales</taxon>
        <taxon>Sphingomonadaceae</taxon>
        <taxon>Sphingomonas</taxon>
    </lineage>
</organism>
<proteinExistence type="predicted"/>
<evidence type="ECO:0000313" key="1">
    <source>
        <dbReference type="EMBL" id="PCG10459.1"/>
    </source>
</evidence>
<dbReference type="EMBL" id="NWVD01000001">
    <property type="protein sequence ID" value="PCG10459.1"/>
    <property type="molecule type" value="Genomic_DNA"/>
</dbReference>
<dbReference type="AlphaFoldDB" id="A0A2A4I2Q4"/>
<comment type="caution">
    <text evidence="1">The sequence shown here is derived from an EMBL/GenBank/DDBJ whole genome shotgun (WGS) entry which is preliminary data.</text>
</comment>
<protein>
    <submittedName>
        <fullName evidence="1">Uncharacterized protein</fullName>
    </submittedName>
</protein>
<accession>A0A2A4I2Q4</accession>
<gene>
    <name evidence="1" type="ORF">COA17_03280</name>
</gene>
<dbReference type="Proteomes" id="UP000218784">
    <property type="component" value="Unassembled WGS sequence"/>
</dbReference>
<name>A0A2A4I2Q4_9SPHN</name>
<evidence type="ECO:0000313" key="2">
    <source>
        <dbReference type="Proteomes" id="UP000218784"/>
    </source>
</evidence>
<reference evidence="1 2" key="1">
    <citation type="submission" date="2017-09" db="EMBL/GenBank/DDBJ databases">
        <title>Sphingomonas ginsenosidimutans KACC 14949, whole genome shotgun sequence.</title>
        <authorList>
            <person name="Feng G."/>
            <person name="Zhu H."/>
        </authorList>
    </citation>
    <scope>NUCLEOTIDE SEQUENCE [LARGE SCALE GENOMIC DNA]</scope>
    <source>
        <strain evidence="1 2">KACC 14949</strain>
    </source>
</reference>
<dbReference type="RefSeq" id="WP_066491539.1">
    <property type="nucleotide sequence ID" value="NZ_JAIEOT010000014.1"/>
</dbReference>
<keyword evidence="2" id="KW-1185">Reference proteome</keyword>
<dbReference type="SUPFAM" id="SSF47226">
    <property type="entry name" value="Histidine-containing phosphotransfer domain, HPT domain"/>
    <property type="match status" value="1"/>
</dbReference>
<dbReference type="GO" id="GO:0000160">
    <property type="term" value="P:phosphorelay signal transduction system"/>
    <property type="evidence" value="ECO:0007669"/>
    <property type="project" value="InterPro"/>
</dbReference>
<sequence>MDKSRIDDLGIITDRDTVATTTDAWARDGWRVTHMASDAIPPTDAHALLLVALPPGAADAWLARWKRDTAPAASVVVALSPDTAVDPWAMIRRGWDDAAPLDDAVAAAARWRPRTCALPRLEEVFGVTEVARLSLGLRDRLAAALAILRMCDPADRATLAETAHRLAGICGILGFDDAGNLWRALAEARDVALPDVYRATRLAVAAIDRHHAPR</sequence>